<evidence type="ECO:0000313" key="2">
    <source>
        <dbReference type="EMBL" id="TLU73948.1"/>
    </source>
</evidence>
<dbReference type="AlphaFoldDB" id="A0A5R9JHZ8"/>
<reference evidence="2 3" key="1">
    <citation type="submission" date="2019-05" db="EMBL/GenBank/DDBJ databases">
        <authorList>
            <person name="Pankratov T."/>
            <person name="Grouzdev D."/>
        </authorList>
    </citation>
    <scope>NUCLEOTIDE SEQUENCE [LARGE SCALE GENOMIC DNA]</scope>
    <source>
        <strain evidence="2 3">KEBCLARHB70R</strain>
    </source>
</reference>
<accession>A0A5R9JHZ8</accession>
<dbReference type="EMBL" id="VCDI01000001">
    <property type="protein sequence ID" value="TLU73948.1"/>
    <property type="molecule type" value="Genomic_DNA"/>
</dbReference>
<dbReference type="OrthoDB" id="5120525at2"/>
<keyword evidence="3" id="KW-1185">Reference proteome</keyword>
<dbReference type="Pfam" id="PF12766">
    <property type="entry name" value="Pyridox_oxase_2"/>
    <property type="match status" value="1"/>
</dbReference>
<dbReference type="RefSeq" id="WP_138324201.1">
    <property type="nucleotide sequence ID" value="NZ_VCDI01000001.1"/>
</dbReference>
<dbReference type="Gene3D" id="2.30.110.10">
    <property type="entry name" value="Electron Transport, Fmn-binding Protein, Chain A"/>
    <property type="match status" value="1"/>
</dbReference>
<comment type="caution">
    <text evidence="2">The sequence shown here is derived from an EMBL/GenBank/DDBJ whole genome shotgun (WGS) entry which is preliminary data.</text>
</comment>
<organism evidence="2 3">
    <name type="scientific">Lichenicoccus roseus</name>
    <dbReference type="NCBI Taxonomy" id="2683649"/>
    <lineage>
        <taxon>Bacteria</taxon>
        <taxon>Pseudomonadati</taxon>
        <taxon>Pseudomonadota</taxon>
        <taxon>Alphaproteobacteria</taxon>
        <taxon>Acetobacterales</taxon>
        <taxon>Acetobacteraceae</taxon>
        <taxon>Lichenicoccus</taxon>
    </lineage>
</organism>
<dbReference type="GO" id="GO:0010181">
    <property type="term" value="F:FMN binding"/>
    <property type="evidence" value="ECO:0007669"/>
    <property type="project" value="InterPro"/>
</dbReference>
<gene>
    <name evidence="2" type="ORF">FE263_01645</name>
</gene>
<dbReference type="Proteomes" id="UP000305654">
    <property type="component" value="Unassembled WGS sequence"/>
</dbReference>
<name>A0A5R9JHZ8_9PROT</name>
<protein>
    <recommendedName>
        <fullName evidence="1">Pyridoxamine 5'-phosphate oxidase Alr4036 family FMN-binding domain-containing protein</fullName>
    </recommendedName>
</protein>
<feature type="domain" description="Pyridoxamine 5'-phosphate oxidase Alr4036 family FMN-binding" evidence="1">
    <location>
        <begin position="19"/>
        <end position="100"/>
    </location>
</feature>
<dbReference type="InterPro" id="IPR024624">
    <property type="entry name" value="Pyridox_Oxase_Alr4036_FMN-bd"/>
</dbReference>
<evidence type="ECO:0000259" key="1">
    <source>
        <dbReference type="Pfam" id="PF12766"/>
    </source>
</evidence>
<proteinExistence type="predicted"/>
<dbReference type="SUPFAM" id="SSF50475">
    <property type="entry name" value="FMN-binding split barrel"/>
    <property type="match status" value="1"/>
</dbReference>
<evidence type="ECO:0000313" key="3">
    <source>
        <dbReference type="Proteomes" id="UP000305654"/>
    </source>
</evidence>
<sequence>MRETATDFIEDALSRLGRAVREHGSDLRNVQLATVSASGSPEIRTLVLRGFEWPPAQAEMHTDVRAAKAHAIAATDRVALLAWSATERLQLRLGGVATLHVDDTVARGRWKDLSDNARSAYGSVANPGDAIADPEDRSLLPPDIQFRQFGVLFIAVDTIDVLRLGAEGRQTRAAGRIDRDRLQAGWVAA</sequence>
<dbReference type="InterPro" id="IPR012349">
    <property type="entry name" value="Split_barrel_FMN-bd"/>
</dbReference>